<feature type="domain" description="Calpain catalytic" evidence="7">
    <location>
        <begin position="45"/>
        <end position="113"/>
    </location>
</feature>
<comment type="caution">
    <text evidence="6">Lacks conserved residue(s) required for the propagation of feature annotation.</text>
</comment>
<dbReference type="GO" id="GO:0004198">
    <property type="term" value="F:calcium-dependent cysteine-type endopeptidase activity"/>
    <property type="evidence" value="ECO:0007669"/>
    <property type="project" value="InterPro"/>
</dbReference>
<dbReference type="OrthoDB" id="424753at2759"/>
<dbReference type="PANTHER" id="PTHR10183">
    <property type="entry name" value="CALPAIN"/>
    <property type="match status" value="1"/>
</dbReference>
<keyword evidence="3" id="KW-0378">Hydrolase</keyword>
<reference evidence="8 9" key="2">
    <citation type="submission" date="2019-01" db="EMBL/GenBank/DDBJ databases">
        <title>A chromosome length genome reference of the Java medaka (oryzias javanicus).</title>
        <authorList>
            <person name="Herpin A."/>
            <person name="Takehana Y."/>
            <person name="Naruse K."/>
            <person name="Ansai S."/>
            <person name="Kawaguchi M."/>
        </authorList>
    </citation>
    <scope>NUCLEOTIDE SEQUENCE [LARGE SCALE GENOMIC DNA]</scope>
    <source>
        <strain evidence="8">RS831</strain>
        <tissue evidence="8">Whole body</tissue>
    </source>
</reference>
<proteinExistence type="inferred from homology"/>
<dbReference type="Proteomes" id="UP000283210">
    <property type="component" value="Chromosome 1"/>
</dbReference>
<evidence type="ECO:0000259" key="7">
    <source>
        <dbReference type="PROSITE" id="PS50203"/>
    </source>
</evidence>
<protein>
    <recommendedName>
        <fullName evidence="7">Calpain catalytic domain-containing protein</fullName>
    </recommendedName>
</protein>
<evidence type="ECO:0000313" key="8">
    <source>
        <dbReference type="EMBL" id="RVE76802.1"/>
    </source>
</evidence>
<evidence type="ECO:0000256" key="6">
    <source>
        <dbReference type="PROSITE-ProRule" id="PRU00239"/>
    </source>
</evidence>
<evidence type="ECO:0000313" key="9">
    <source>
        <dbReference type="Proteomes" id="UP000283210"/>
    </source>
</evidence>
<dbReference type="PANTHER" id="PTHR10183:SF395">
    <property type="entry name" value="CALPAIN 2, (M_II) LARGE SUBUNIT A-RELATED"/>
    <property type="match status" value="1"/>
</dbReference>
<evidence type="ECO:0000256" key="4">
    <source>
        <dbReference type="ARBA" id="ARBA00022807"/>
    </source>
</evidence>
<dbReference type="EMBL" id="CM012437">
    <property type="protein sequence ID" value="RVE76802.1"/>
    <property type="molecule type" value="Genomic_DNA"/>
</dbReference>
<dbReference type="InterPro" id="IPR001300">
    <property type="entry name" value="Peptidase_C2_calpain_cat"/>
</dbReference>
<evidence type="ECO:0000256" key="3">
    <source>
        <dbReference type="ARBA" id="ARBA00022801"/>
    </source>
</evidence>
<keyword evidence="4" id="KW-0788">Thiol protease</keyword>
<dbReference type="InterPro" id="IPR000169">
    <property type="entry name" value="Pept_cys_AS"/>
</dbReference>
<dbReference type="PROSITE" id="PS00139">
    <property type="entry name" value="THIOL_PROTEASE_CYS"/>
    <property type="match status" value="1"/>
</dbReference>
<dbReference type="GO" id="GO:0006508">
    <property type="term" value="P:proteolysis"/>
    <property type="evidence" value="ECO:0007669"/>
    <property type="project" value="UniProtKB-KW"/>
</dbReference>
<comment type="similarity">
    <text evidence="1">Belongs to the peptidase C2 family.</text>
</comment>
<keyword evidence="2" id="KW-0645">Protease</keyword>
<dbReference type="SUPFAM" id="SSF54001">
    <property type="entry name" value="Cysteine proteinases"/>
    <property type="match status" value="1"/>
</dbReference>
<organism evidence="8 9">
    <name type="scientific">Oryzias javanicus</name>
    <name type="common">Javanese ricefish</name>
    <name type="synonym">Aplocheilus javanicus</name>
    <dbReference type="NCBI Taxonomy" id="123683"/>
    <lineage>
        <taxon>Eukaryota</taxon>
        <taxon>Metazoa</taxon>
        <taxon>Chordata</taxon>
        <taxon>Craniata</taxon>
        <taxon>Vertebrata</taxon>
        <taxon>Euteleostomi</taxon>
        <taxon>Actinopterygii</taxon>
        <taxon>Neopterygii</taxon>
        <taxon>Teleostei</taxon>
        <taxon>Neoteleostei</taxon>
        <taxon>Acanthomorphata</taxon>
        <taxon>Ovalentaria</taxon>
        <taxon>Atherinomorphae</taxon>
        <taxon>Beloniformes</taxon>
        <taxon>Adrianichthyidae</taxon>
        <taxon>Oryziinae</taxon>
        <taxon>Oryzias</taxon>
    </lineage>
</organism>
<accession>A0A3S2PIM5</accession>
<keyword evidence="9" id="KW-1185">Reference proteome</keyword>
<dbReference type="InterPro" id="IPR022684">
    <property type="entry name" value="Calpain_cysteine_protease"/>
</dbReference>
<dbReference type="GO" id="GO:0005737">
    <property type="term" value="C:cytoplasm"/>
    <property type="evidence" value="ECO:0007669"/>
    <property type="project" value="TreeGrafter"/>
</dbReference>
<reference evidence="8 9" key="1">
    <citation type="submission" date="2018-11" db="EMBL/GenBank/DDBJ databases">
        <authorList>
            <person name="Lopez-Roques C."/>
            <person name="Donnadieu C."/>
            <person name="Bouchez O."/>
            <person name="Klopp C."/>
            <person name="Cabau C."/>
            <person name="Zahm M."/>
        </authorList>
    </citation>
    <scope>NUCLEOTIDE SEQUENCE [LARGE SCALE GENOMIC DNA]</scope>
    <source>
        <strain evidence="8">RS831</strain>
        <tissue evidence="8">Whole body</tissue>
    </source>
</reference>
<gene>
    <name evidence="8" type="ORF">OJAV_G00012430</name>
</gene>
<dbReference type="PROSITE" id="PS50203">
    <property type="entry name" value="CALPAIN_CAT"/>
    <property type="match status" value="1"/>
</dbReference>
<dbReference type="AlphaFoldDB" id="A0A3S2PIM5"/>
<feature type="active site" evidence="5">
    <location>
        <position position="105"/>
    </location>
</feature>
<sequence>MSGVASTLAKKRALAAGFGTNANAVPYLNQNFEALRARCLSSGQLFCDSAFPAAPESLGFNELGRNSHKTRGVTWKRPTELVSNPEFILGGATRTDICQGALGDCWLLAASPR</sequence>
<dbReference type="InterPro" id="IPR038765">
    <property type="entry name" value="Papain-like_cys_pep_sf"/>
</dbReference>
<name>A0A3S2PIM5_ORYJA</name>
<dbReference type="PRINTS" id="PR00704">
    <property type="entry name" value="CALPAIN"/>
</dbReference>
<evidence type="ECO:0000256" key="2">
    <source>
        <dbReference type="ARBA" id="ARBA00022670"/>
    </source>
</evidence>
<evidence type="ECO:0000256" key="5">
    <source>
        <dbReference type="PIRSR" id="PIRSR622684-1"/>
    </source>
</evidence>
<evidence type="ECO:0000256" key="1">
    <source>
        <dbReference type="ARBA" id="ARBA00007623"/>
    </source>
</evidence>
<dbReference type="Pfam" id="PF00648">
    <property type="entry name" value="Peptidase_C2"/>
    <property type="match status" value="1"/>
</dbReference>